<name>A0A1I4W0Q7_9GAMM</name>
<evidence type="ECO:0000313" key="2">
    <source>
        <dbReference type="Proteomes" id="UP000198575"/>
    </source>
</evidence>
<evidence type="ECO:0000313" key="1">
    <source>
        <dbReference type="EMBL" id="SFN06897.1"/>
    </source>
</evidence>
<proteinExistence type="predicted"/>
<reference evidence="1 2" key="1">
    <citation type="submission" date="2016-10" db="EMBL/GenBank/DDBJ databases">
        <authorList>
            <person name="de Groot N.N."/>
        </authorList>
    </citation>
    <scope>NUCLEOTIDE SEQUENCE [LARGE SCALE GENOMIC DNA]</scope>
    <source>
        <strain evidence="1 2">CGMCC 1.7659</strain>
    </source>
</reference>
<dbReference type="Proteomes" id="UP000198575">
    <property type="component" value="Unassembled WGS sequence"/>
</dbReference>
<dbReference type="AlphaFoldDB" id="A0A1I4W0Q7"/>
<keyword evidence="2" id="KW-1185">Reference proteome</keyword>
<dbReference type="EMBL" id="FOVF01000003">
    <property type="protein sequence ID" value="SFN06897.1"/>
    <property type="molecule type" value="Genomic_DNA"/>
</dbReference>
<dbReference type="OrthoDB" id="6904817at2"/>
<accession>A0A1I4W0Q7</accession>
<gene>
    <name evidence="1" type="ORF">SAMN05216289_103227</name>
</gene>
<organism evidence="1 2">
    <name type="scientific">Dokdonella immobilis</name>
    <dbReference type="NCBI Taxonomy" id="578942"/>
    <lineage>
        <taxon>Bacteria</taxon>
        <taxon>Pseudomonadati</taxon>
        <taxon>Pseudomonadota</taxon>
        <taxon>Gammaproteobacteria</taxon>
        <taxon>Lysobacterales</taxon>
        <taxon>Rhodanobacteraceae</taxon>
        <taxon>Dokdonella</taxon>
    </lineage>
</organism>
<protein>
    <submittedName>
        <fullName evidence="1">Uncharacterized protein</fullName>
    </submittedName>
</protein>
<dbReference type="RefSeq" id="WP_139224842.1">
    <property type="nucleotide sequence ID" value="NZ_FOVF01000003.1"/>
</dbReference>
<sequence>MPVTPITIVSDKKVNEACSRGDPEKTYAMLQQSFVYDRNSTEPVFVHARRDTWVVLRSNDEMRRKMIEAIVNTDACLADKPRSIYVLDPDSNMIGKATPEGGIEIM</sequence>